<accession>A0ACA9S3B6</accession>
<dbReference type="Proteomes" id="UP000789920">
    <property type="component" value="Unassembled WGS sequence"/>
</dbReference>
<organism evidence="1 2">
    <name type="scientific">Racocetra persica</name>
    <dbReference type="NCBI Taxonomy" id="160502"/>
    <lineage>
        <taxon>Eukaryota</taxon>
        <taxon>Fungi</taxon>
        <taxon>Fungi incertae sedis</taxon>
        <taxon>Mucoromycota</taxon>
        <taxon>Glomeromycotina</taxon>
        <taxon>Glomeromycetes</taxon>
        <taxon>Diversisporales</taxon>
        <taxon>Gigasporaceae</taxon>
        <taxon>Racocetra</taxon>
    </lineage>
</organism>
<gene>
    <name evidence="1" type="ORF">RPERSI_LOCUS25738</name>
</gene>
<protein>
    <submittedName>
        <fullName evidence="1">3268_t:CDS:1</fullName>
    </submittedName>
</protein>
<evidence type="ECO:0000313" key="1">
    <source>
        <dbReference type="EMBL" id="CAG8822159.1"/>
    </source>
</evidence>
<evidence type="ECO:0000313" key="2">
    <source>
        <dbReference type="Proteomes" id="UP000789920"/>
    </source>
</evidence>
<sequence>RGIKNQDKSNNSDEKDFNTDEDSLVYDEYYEKDEKLNIIQDWN</sequence>
<reference evidence="1" key="1">
    <citation type="submission" date="2021-06" db="EMBL/GenBank/DDBJ databases">
        <authorList>
            <person name="Kallberg Y."/>
            <person name="Tangrot J."/>
            <person name="Rosling A."/>
        </authorList>
    </citation>
    <scope>NUCLEOTIDE SEQUENCE</scope>
    <source>
        <strain evidence="1">MA461A</strain>
    </source>
</reference>
<keyword evidence="2" id="KW-1185">Reference proteome</keyword>
<proteinExistence type="predicted"/>
<dbReference type="EMBL" id="CAJVQC010085854">
    <property type="protein sequence ID" value="CAG8822159.1"/>
    <property type="molecule type" value="Genomic_DNA"/>
</dbReference>
<name>A0ACA9S3B6_9GLOM</name>
<comment type="caution">
    <text evidence="1">The sequence shown here is derived from an EMBL/GenBank/DDBJ whole genome shotgun (WGS) entry which is preliminary data.</text>
</comment>
<feature type="non-terminal residue" evidence="1">
    <location>
        <position position="1"/>
    </location>
</feature>